<dbReference type="InterPro" id="IPR022712">
    <property type="entry name" value="Beta_Casp"/>
</dbReference>
<dbReference type="AlphaFoldDB" id="A0A364XZS6"/>
<gene>
    <name evidence="4" type="ORF">DQQ10_15825</name>
</gene>
<keyword evidence="5" id="KW-1185">Reference proteome</keyword>
<dbReference type="OrthoDB" id="9803916at2"/>
<name>A0A364XZS6_9BACT</name>
<evidence type="ECO:0000313" key="4">
    <source>
        <dbReference type="EMBL" id="RAW00024.1"/>
    </source>
</evidence>
<dbReference type="Gene3D" id="3.60.15.10">
    <property type="entry name" value="Ribonuclease Z/Hydroxyacylglutathione hydrolase-like"/>
    <property type="match status" value="1"/>
</dbReference>
<evidence type="ECO:0000313" key="5">
    <source>
        <dbReference type="Proteomes" id="UP000251889"/>
    </source>
</evidence>
<keyword evidence="1 4" id="KW-0378">Hydrolase</keyword>
<accession>A0A364XZS6</accession>
<reference evidence="4 5" key="1">
    <citation type="submission" date="2018-06" db="EMBL/GenBank/DDBJ databases">
        <title>Chryseolinea flavus sp. nov., a member of the phylum Bacteroidetes isolated from soil.</title>
        <authorList>
            <person name="Li Y."/>
            <person name="Wang J."/>
        </authorList>
    </citation>
    <scope>NUCLEOTIDE SEQUENCE [LARGE SCALE GENOMIC DNA]</scope>
    <source>
        <strain evidence="4 5">SDU1-6</strain>
    </source>
</reference>
<feature type="domain" description="Metallo-beta-lactamase" evidence="2">
    <location>
        <begin position="15"/>
        <end position="248"/>
    </location>
</feature>
<evidence type="ECO:0000259" key="3">
    <source>
        <dbReference type="SMART" id="SM01027"/>
    </source>
</evidence>
<protein>
    <submittedName>
        <fullName evidence="4">MBL fold metallo-hydrolase</fullName>
    </submittedName>
</protein>
<organism evidence="4 5">
    <name type="scientific">Pseudochryseolinea flava</name>
    <dbReference type="NCBI Taxonomy" id="2059302"/>
    <lineage>
        <taxon>Bacteria</taxon>
        <taxon>Pseudomonadati</taxon>
        <taxon>Bacteroidota</taxon>
        <taxon>Cytophagia</taxon>
        <taxon>Cytophagales</taxon>
        <taxon>Fulvivirgaceae</taxon>
        <taxon>Pseudochryseolinea</taxon>
    </lineage>
</organism>
<evidence type="ECO:0000256" key="1">
    <source>
        <dbReference type="ARBA" id="ARBA00022801"/>
    </source>
</evidence>
<sequence length="466" mass="53042">MNVSVKFLGGAGSVTGSRYLLTIDNFNVLLDAGLFQGLKELRLRNWHEFPVDPATIDAIIITHAHIDHVGYLPRLIKEGFTGPIYCTEPTADLMELTLMDSAKLQEEEAEFAKKKHYSKHENPEPLYRAEDVEDMLPLIRRKDTDQRIKISDRVEICFRQSGHLLGAAIVELFVKGDREEKKIVFSGDLGRDSDVMLYPPTPIDEADVLFIESTYGNKDNPAFDPEGDLERVVNDTVKNNGVLLIPAFAIGRTQVLLHYFHKLMKQDKVPDIPVYIDSPMAISATYLYYKHPKYHKLKDFNERVFAQEMETNMLVFVKNSQHSKSLNDLKGSAIIISSSGMMTGGRILHHMYHRLKNPQDTILVPGFQAEGTRGRRLVDGESTLRIFGQDVPVLCKVANMKSLSGHADREELFKWMKNFKKKPKVVFTIHGEGKDLEMYGQAIRERMGWNVMQPKYLQTVSLFEGI</sequence>
<dbReference type="InterPro" id="IPR036866">
    <property type="entry name" value="RibonucZ/Hydroxyglut_hydro"/>
</dbReference>
<dbReference type="CDD" id="cd16295">
    <property type="entry name" value="TTHA0252-CPSF-like_MBL-fold"/>
    <property type="match status" value="1"/>
</dbReference>
<dbReference type="SMART" id="SM00849">
    <property type="entry name" value="Lactamase_B"/>
    <property type="match status" value="1"/>
</dbReference>
<dbReference type="SMART" id="SM01027">
    <property type="entry name" value="Beta-Casp"/>
    <property type="match status" value="1"/>
</dbReference>
<dbReference type="Pfam" id="PF10996">
    <property type="entry name" value="Beta-Casp"/>
    <property type="match status" value="1"/>
</dbReference>
<dbReference type="PANTHER" id="PTHR11203:SF37">
    <property type="entry name" value="INTEGRATOR COMPLEX SUBUNIT 11"/>
    <property type="match status" value="1"/>
</dbReference>
<feature type="domain" description="Beta-Casp" evidence="3">
    <location>
        <begin position="253"/>
        <end position="377"/>
    </location>
</feature>
<dbReference type="RefSeq" id="WP_112747862.1">
    <property type="nucleotide sequence ID" value="NZ_QMFY01000008.1"/>
</dbReference>
<dbReference type="Proteomes" id="UP000251889">
    <property type="component" value="Unassembled WGS sequence"/>
</dbReference>
<dbReference type="InterPro" id="IPR001279">
    <property type="entry name" value="Metallo-B-lactamas"/>
</dbReference>
<dbReference type="Pfam" id="PF07521">
    <property type="entry name" value="RMMBL"/>
    <property type="match status" value="1"/>
</dbReference>
<evidence type="ECO:0000259" key="2">
    <source>
        <dbReference type="SMART" id="SM00849"/>
    </source>
</evidence>
<dbReference type="EMBL" id="QMFY01000008">
    <property type="protein sequence ID" value="RAW00024.1"/>
    <property type="molecule type" value="Genomic_DNA"/>
</dbReference>
<dbReference type="Gene3D" id="3.40.50.10890">
    <property type="match status" value="1"/>
</dbReference>
<dbReference type="Pfam" id="PF00753">
    <property type="entry name" value="Lactamase_B"/>
    <property type="match status" value="1"/>
</dbReference>
<dbReference type="PANTHER" id="PTHR11203">
    <property type="entry name" value="CLEAVAGE AND POLYADENYLATION SPECIFICITY FACTOR FAMILY MEMBER"/>
    <property type="match status" value="1"/>
</dbReference>
<dbReference type="InterPro" id="IPR050698">
    <property type="entry name" value="MBL"/>
</dbReference>
<proteinExistence type="predicted"/>
<comment type="caution">
    <text evidence="4">The sequence shown here is derived from an EMBL/GenBank/DDBJ whole genome shotgun (WGS) entry which is preliminary data.</text>
</comment>
<dbReference type="GO" id="GO:0016787">
    <property type="term" value="F:hydrolase activity"/>
    <property type="evidence" value="ECO:0007669"/>
    <property type="project" value="UniProtKB-KW"/>
</dbReference>
<dbReference type="GO" id="GO:0004521">
    <property type="term" value="F:RNA endonuclease activity"/>
    <property type="evidence" value="ECO:0007669"/>
    <property type="project" value="TreeGrafter"/>
</dbReference>
<dbReference type="InterPro" id="IPR011108">
    <property type="entry name" value="RMMBL"/>
</dbReference>
<dbReference type="SUPFAM" id="SSF56281">
    <property type="entry name" value="Metallo-hydrolase/oxidoreductase"/>
    <property type="match status" value="1"/>
</dbReference>